<feature type="domain" description="Methyltransferase" evidence="1">
    <location>
        <begin position="52"/>
        <end position="101"/>
    </location>
</feature>
<dbReference type="InterPro" id="IPR025714">
    <property type="entry name" value="Methyltranfer_dom"/>
</dbReference>
<dbReference type="RefSeq" id="WP_157350503.1">
    <property type="nucleotide sequence ID" value="NZ_WGGT01000010.1"/>
</dbReference>
<dbReference type="Pfam" id="PF13847">
    <property type="entry name" value="Methyltransf_31"/>
    <property type="match status" value="1"/>
</dbReference>
<evidence type="ECO:0000313" key="2">
    <source>
        <dbReference type="EMBL" id="MVQ45880.1"/>
    </source>
</evidence>
<name>A0A6L6XFV9_9FIRM</name>
<dbReference type="CDD" id="cd02440">
    <property type="entry name" value="AdoMet_MTases"/>
    <property type="match status" value="1"/>
</dbReference>
<dbReference type="AlphaFoldDB" id="A0A6L6XFV9"/>
<dbReference type="GO" id="GO:0008168">
    <property type="term" value="F:methyltransferase activity"/>
    <property type="evidence" value="ECO:0007669"/>
    <property type="project" value="UniProtKB-KW"/>
</dbReference>
<organism evidence="2 3">
    <name type="scientific">Roseburia intestinalis</name>
    <dbReference type="NCBI Taxonomy" id="166486"/>
    <lineage>
        <taxon>Bacteria</taxon>
        <taxon>Bacillati</taxon>
        <taxon>Bacillota</taxon>
        <taxon>Clostridia</taxon>
        <taxon>Lachnospirales</taxon>
        <taxon>Lachnospiraceae</taxon>
        <taxon>Roseburia</taxon>
    </lineage>
</organism>
<evidence type="ECO:0000313" key="3">
    <source>
        <dbReference type="Proteomes" id="UP000479531"/>
    </source>
</evidence>
<dbReference type="EMBL" id="WGGT01000010">
    <property type="protein sequence ID" value="MVQ45880.1"/>
    <property type="molecule type" value="Genomic_DNA"/>
</dbReference>
<proteinExistence type="predicted"/>
<dbReference type="InterPro" id="IPR029063">
    <property type="entry name" value="SAM-dependent_MTases_sf"/>
</dbReference>
<dbReference type="Proteomes" id="UP000479531">
    <property type="component" value="Unassembled WGS sequence"/>
</dbReference>
<evidence type="ECO:0000259" key="1">
    <source>
        <dbReference type="Pfam" id="PF13847"/>
    </source>
</evidence>
<comment type="caution">
    <text evidence="2">The sequence shown here is derived from an EMBL/GenBank/DDBJ whole genome shotgun (WGS) entry which is preliminary data.</text>
</comment>
<keyword evidence="2" id="KW-0808">Transferase</keyword>
<gene>
    <name evidence="2" type="ORF">GCK47_09210</name>
</gene>
<dbReference type="Gene3D" id="3.40.50.150">
    <property type="entry name" value="Vaccinia Virus protein VP39"/>
    <property type="match status" value="1"/>
</dbReference>
<dbReference type="SUPFAM" id="SSF53335">
    <property type="entry name" value="S-adenosyl-L-methionine-dependent methyltransferases"/>
    <property type="match status" value="1"/>
</dbReference>
<protein>
    <submittedName>
        <fullName evidence="2">Methyltransferase domain-containing protein</fullName>
    </submittedName>
</protein>
<keyword evidence="2" id="KW-0489">Methyltransferase</keyword>
<sequence length="209" mass="24584">MANEKILKEADNYFTGTLHKLGTNSCGVGWNGDDAQRIRYDQLTKLIDFSNTVNICDYGCGYGYYLSYLKERDTWNGCYTGYDISKEMIQTAIQKYGENNEEHIFKVGSKIEGKYDYIVESGIFNLKFSTPDEEWKEYILDTLKEFNDHSKRGFAFNALTIYSDTDKMRDDLYYSDPLFLFDYCKRNFSRNVALLHDYELYDFTIIVRK</sequence>
<dbReference type="GO" id="GO:0032259">
    <property type="term" value="P:methylation"/>
    <property type="evidence" value="ECO:0007669"/>
    <property type="project" value="UniProtKB-KW"/>
</dbReference>
<accession>A0A6L6XFV9</accession>
<reference evidence="2 3" key="1">
    <citation type="submission" date="2019-10" db="EMBL/GenBank/DDBJ databases">
        <title>Roseburia spp. ameliorate alcoholic fatty liver via restoration of gut barrier function.</title>
        <authorList>
            <person name="Seo B."/>
            <person name="Ko G."/>
        </authorList>
    </citation>
    <scope>NUCLEOTIDE SEQUENCE [LARGE SCALE GENOMIC DNA]</scope>
    <source>
        <strain evidence="2 3">SNUG30017</strain>
    </source>
</reference>